<gene>
    <name evidence="6" type="ORF">Raf01_63600</name>
</gene>
<dbReference type="PRINTS" id="PR00834">
    <property type="entry name" value="PROTEASES2C"/>
</dbReference>
<dbReference type="Proteomes" id="UP000642748">
    <property type="component" value="Unassembled WGS sequence"/>
</dbReference>
<feature type="transmembrane region" description="Helical" evidence="5">
    <location>
        <begin position="110"/>
        <end position="130"/>
    </location>
</feature>
<feature type="transmembrane region" description="Helical" evidence="5">
    <location>
        <begin position="12"/>
        <end position="28"/>
    </location>
</feature>
<organism evidence="6 7">
    <name type="scientific">Rugosimonospora africana</name>
    <dbReference type="NCBI Taxonomy" id="556532"/>
    <lineage>
        <taxon>Bacteria</taxon>
        <taxon>Bacillati</taxon>
        <taxon>Actinomycetota</taxon>
        <taxon>Actinomycetes</taxon>
        <taxon>Micromonosporales</taxon>
        <taxon>Micromonosporaceae</taxon>
        <taxon>Rugosimonospora</taxon>
    </lineage>
</organism>
<sequence length="404" mass="41939">MIGPYPRSVQGSLVDLILVILVIVFAVNGYRQGFFVGLLSFVGFFGGAALGLQLGPWFASFVQADLARVFISLLTIFGIAIAGQGLAGWIGSRLRASIHNRTGQTLDDLGGSVVSVIAVLLVAWLVAAPLGSSALPGLARSVRNSAILHGINEVMPDSAQTLSEGLRSTVDTNDFPDVFGELDPTRVREVPAPDSGLDNSTVVTRSEDSVIKVLGAAPSCSRRIEGSGFVYAPQHIMTNAHVVAGTRSVSVDQNGDLHAARVVEYDPERDLAVLYVPGLSAPVMNFAPTPAQTGADAIVLGYPLDGPYDAQAARIRDDGPIRGPNIYNSATVTRDIYTIRGLVRSGNSGGPLVEPNGAVLGVVFAAAADDQQTGFALSAAEVAPVASAGRTATQETDTGACTDG</sequence>
<dbReference type="NCBIfam" id="NF033740">
    <property type="entry name" value="MarP_fam_protase"/>
    <property type="match status" value="1"/>
</dbReference>
<keyword evidence="6" id="KW-0378">Hydrolase</keyword>
<protein>
    <submittedName>
        <fullName evidence="6">Serine protease</fullName>
    </submittedName>
</protein>
<evidence type="ECO:0000256" key="4">
    <source>
        <dbReference type="ARBA" id="ARBA00023136"/>
    </source>
</evidence>
<dbReference type="InterPro" id="IPR003825">
    <property type="entry name" value="Colicin-V_CvpA"/>
</dbReference>
<evidence type="ECO:0000256" key="2">
    <source>
        <dbReference type="ARBA" id="ARBA00022692"/>
    </source>
</evidence>
<dbReference type="Pfam" id="PF02674">
    <property type="entry name" value="Colicin_V"/>
    <property type="match status" value="1"/>
</dbReference>
<reference evidence="6" key="1">
    <citation type="submission" date="2021-01" db="EMBL/GenBank/DDBJ databases">
        <title>Whole genome shotgun sequence of Rugosimonospora africana NBRC 104875.</title>
        <authorList>
            <person name="Komaki H."/>
            <person name="Tamura T."/>
        </authorList>
    </citation>
    <scope>NUCLEOTIDE SEQUENCE</scope>
    <source>
        <strain evidence="6">NBRC 104875</strain>
    </source>
</reference>
<evidence type="ECO:0000256" key="1">
    <source>
        <dbReference type="ARBA" id="ARBA00004141"/>
    </source>
</evidence>
<comment type="caution">
    <text evidence="6">The sequence shown here is derived from an EMBL/GenBank/DDBJ whole genome shotgun (WGS) entry which is preliminary data.</text>
</comment>
<dbReference type="SUPFAM" id="SSF50494">
    <property type="entry name" value="Trypsin-like serine proteases"/>
    <property type="match status" value="1"/>
</dbReference>
<dbReference type="Pfam" id="PF13365">
    <property type="entry name" value="Trypsin_2"/>
    <property type="match status" value="1"/>
</dbReference>
<dbReference type="AlphaFoldDB" id="A0A8J3QYG8"/>
<dbReference type="InterPro" id="IPR001940">
    <property type="entry name" value="Peptidase_S1C"/>
</dbReference>
<evidence type="ECO:0000313" key="7">
    <source>
        <dbReference type="Proteomes" id="UP000642748"/>
    </source>
</evidence>
<dbReference type="GO" id="GO:0004252">
    <property type="term" value="F:serine-type endopeptidase activity"/>
    <property type="evidence" value="ECO:0007669"/>
    <property type="project" value="InterPro"/>
</dbReference>
<keyword evidence="7" id="KW-1185">Reference proteome</keyword>
<dbReference type="GO" id="GO:0009403">
    <property type="term" value="P:toxin biosynthetic process"/>
    <property type="evidence" value="ECO:0007669"/>
    <property type="project" value="InterPro"/>
</dbReference>
<accession>A0A8J3QYG8</accession>
<evidence type="ECO:0000256" key="5">
    <source>
        <dbReference type="SAM" id="Phobius"/>
    </source>
</evidence>
<keyword evidence="2 5" id="KW-0812">Transmembrane</keyword>
<evidence type="ECO:0000313" key="6">
    <source>
        <dbReference type="EMBL" id="GIH18188.1"/>
    </source>
</evidence>
<feature type="transmembrane region" description="Helical" evidence="5">
    <location>
        <begin position="66"/>
        <end position="90"/>
    </location>
</feature>
<dbReference type="Gene3D" id="2.40.10.10">
    <property type="entry name" value="Trypsin-like serine proteases"/>
    <property type="match status" value="2"/>
</dbReference>
<dbReference type="EMBL" id="BONZ01000064">
    <property type="protein sequence ID" value="GIH18188.1"/>
    <property type="molecule type" value="Genomic_DNA"/>
</dbReference>
<dbReference type="InterPro" id="IPR009003">
    <property type="entry name" value="Peptidase_S1_PA"/>
</dbReference>
<dbReference type="PANTHER" id="PTHR43019:SF23">
    <property type="entry name" value="PROTEASE DO-LIKE 5, CHLOROPLASTIC"/>
    <property type="match status" value="1"/>
</dbReference>
<dbReference type="InterPro" id="IPR047680">
    <property type="entry name" value="MarP-like"/>
</dbReference>
<dbReference type="PANTHER" id="PTHR43019">
    <property type="entry name" value="SERINE ENDOPROTEASE DEGS"/>
    <property type="match status" value="1"/>
</dbReference>
<comment type="subcellular location">
    <subcellularLocation>
        <location evidence="1">Membrane</location>
        <topology evidence="1">Multi-pass membrane protein</topology>
    </subcellularLocation>
</comment>
<evidence type="ECO:0000256" key="3">
    <source>
        <dbReference type="ARBA" id="ARBA00022989"/>
    </source>
</evidence>
<keyword evidence="3 5" id="KW-1133">Transmembrane helix</keyword>
<keyword evidence="4 5" id="KW-0472">Membrane</keyword>
<feature type="transmembrane region" description="Helical" evidence="5">
    <location>
        <begin position="34"/>
        <end position="54"/>
    </location>
</feature>
<dbReference type="InterPro" id="IPR043504">
    <property type="entry name" value="Peptidase_S1_PA_chymotrypsin"/>
</dbReference>
<dbReference type="GO" id="GO:0006508">
    <property type="term" value="P:proteolysis"/>
    <property type="evidence" value="ECO:0007669"/>
    <property type="project" value="UniProtKB-KW"/>
</dbReference>
<keyword evidence="6" id="KW-0645">Protease</keyword>
<proteinExistence type="predicted"/>
<dbReference type="GO" id="GO:0016020">
    <property type="term" value="C:membrane"/>
    <property type="evidence" value="ECO:0007669"/>
    <property type="project" value="UniProtKB-SubCell"/>
</dbReference>
<name>A0A8J3QYG8_9ACTN</name>